<evidence type="ECO:0000313" key="4">
    <source>
        <dbReference type="Proteomes" id="UP001231109"/>
    </source>
</evidence>
<dbReference type="RefSeq" id="WP_305976709.1">
    <property type="nucleotide sequence ID" value="NZ_JAPJDZ010000046.1"/>
</dbReference>
<gene>
    <name evidence="3" type="ORF">ORJ04_15425</name>
</gene>
<organism evidence="3 4">
    <name type="scientific">Rheinheimera baltica</name>
    <dbReference type="NCBI Taxonomy" id="67576"/>
    <lineage>
        <taxon>Bacteria</taxon>
        <taxon>Pseudomonadati</taxon>
        <taxon>Pseudomonadota</taxon>
        <taxon>Gammaproteobacteria</taxon>
        <taxon>Chromatiales</taxon>
        <taxon>Chromatiaceae</taxon>
        <taxon>Rheinheimera</taxon>
    </lineage>
</organism>
<evidence type="ECO:0000259" key="2">
    <source>
        <dbReference type="Pfam" id="PF01266"/>
    </source>
</evidence>
<dbReference type="InterPro" id="IPR036188">
    <property type="entry name" value="FAD/NAD-bd_sf"/>
</dbReference>
<dbReference type="PANTHER" id="PTHR13847">
    <property type="entry name" value="SARCOSINE DEHYDROGENASE-RELATED"/>
    <property type="match status" value="1"/>
</dbReference>
<dbReference type="Gene3D" id="3.50.50.60">
    <property type="entry name" value="FAD/NAD(P)-binding domain"/>
    <property type="match status" value="1"/>
</dbReference>
<feature type="domain" description="FAD dependent oxidoreductase" evidence="2">
    <location>
        <begin position="41"/>
        <end position="402"/>
    </location>
</feature>
<name>A0ABT9I1S8_9GAMM</name>
<accession>A0ABT9I1S8</accession>
<keyword evidence="1" id="KW-0560">Oxidoreductase</keyword>
<evidence type="ECO:0000256" key="1">
    <source>
        <dbReference type="ARBA" id="ARBA00023002"/>
    </source>
</evidence>
<proteinExistence type="predicted"/>
<dbReference type="Proteomes" id="UP001231109">
    <property type="component" value="Unassembled WGS sequence"/>
</dbReference>
<comment type="caution">
    <text evidence="3">The sequence shown here is derived from an EMBL/GenBank/DDBJ whole genome shotgun (WGS) entry which is preliminary data.</text>
</comment>
<dbReference type="PANTHER" id="PTHR13847:SF281">
    <property type="entry name" value="FAD DEPENDENT OXIDOREDUCTASE DOMAIN-CONTAINING PROTEIN"/>
    <property type="match status" value="1"/>
</dbReference>
<dbReference type="InterPro" id="IPR006076">
    <property type="entry name" value="FAD-dep_OxRdtase"/>
</dbReference>
<dbReference type="Pfam" id="PF01266">
    <property type="entry name" value="DAO"/>
    <property type="match status" value="1"/>
</dbReference>
<reference evidence="3 4" key="1">
    <citation type="submission" date="2022-11" db="EMBL/GenBank/DDBJ databases">
        <title>Viruses from the air-sea interface of a natural surface slick.</title>
        <authorList>
            <person name="Rahlff J."/>
            <person name="Holmfeldt K."/>
        </authorList>
    </citation>
    <scope>NUCLEOTIDE SEQUENCE [LARGE SCALE GENOMIC DNA]</scope>
    <source>
        <strain evidence="3 4">SMS4</strain>
    </source>
</reference>
<protein>
    <submittedName>
        <fullName evidence="3">FAD-binding oxidoreductase</fullName>
    </submittedName>
</protein>
<evidence type="ECO:0000313" key="3">
    <source>
        <dbReference type="EMBL" id="MDP5137346.1"/>
    </source>
</evidence>
<dbReference type="SUPFAM" id="SSF51905">
    <property type="entry name" value="FAD/NAD(P)-binding domain"/>
    <property type="match status" value="1"/>
</dbReference>
<dbReference type="Gene3D" id="3.30.9.10">
    <property type="entry name" value="D-Amino Acid Oxidase, subunit A, domain 2"/>
    <property type="match status" value="1"/>
</dbReference>
<keyword evidence="4" id="KW-1185">Reference proteome</keyword>
<sequence>MYDPLVHSSIEQGVSYPASYWSANTSLQSLGTSLQHDINTDVVVVGAGYTGLSCAYQLAAQFSREVTVIEANNTGWGCSGRNAGFVLRGTGRLGLSQLSKKFGLDTAKLFHQEYGAGIAQVHRMIAEGNIVCEPQPSGYLKVAHTAKLGRDLPVQAEYLQRNFSYPVQYVSADQLKRDYMQNTQAFGAIRFPDCFGVNPMALAQGYASLAKQSGVVAYTGTPVLQWRQQPKGFIEVQTPSATVRCKQLIFATNGYTPKNLFPQLNNACLPVLSSVIVTQPLNAEQLEVSGLNHTQLVMDTRALKYYYRKLPDNRLLFGGRSAVHGKDATKPIYPARLLNALKACFPMLESLRYDYHWSGWVAVSYDDLPRVCEAQPNVFYSAGYCGSGVSFSTLAGLRLAQLAMGHGLPALPLYQSSLRPFPLPGFRRIGQQAFYQWGRFKDHFLS</sequence>
<dbReference type="EMBL" id="JAPJDZ010000046">
    <property type="protein sequence ID" value="MDP5137346.1"/>
    <property type="molecule type" value="Genomic_DNA"/>
</dbReference>